<dbReference type="Pfam" id="PF00156">
    <property type="entry name" value="Pribosyltran"/>
    <property type="match status" value="1"/>
</dbReference>
<keyword evidence="4" id="KW-1185">Reference proteome</keyword>
<evidence type="ECO:0000313" key="4">
    <source>
        <dbReference type="Proteomes" id="UP001354989"/>
    </source>
</evidence>
<reference evidence="3 4" key="1">
    <citation type="submission" date="2021-12" db="EMBL/GenBank/DDBJ databases">
        <title>Genome sequencing of bacteria with rrn-lacking chromosome and rrn-plasmid.</title>
        <authorList>
            <person name="Anda M."/>
            <person name="Iwasaki W."/>
        </authorList>
    </citation>
    <scope>NUCLEOTIDE SEQUENCE [LARGE SCALE GENOMIC DNA]</scope>
    <source>
        <strain evidence="3 4">NBRC 101262</strain>
    </source>
</reference>
<name>A0ABM7VHJ5_9BACT</name>
<dbReference type="InterPro" id="IPR000836">
    <property type="entry name" value="PRTase_dom"/>
</dbReference>
<dbReference type="EMBL" id="AP025292">
    <property type="protein sequence ID" value="BDD00436.1"/>
    <property type="molecule type" value="Genomic_DNA"/>
</dbReference>
<protein>
    <submittedName>
        <fullName evidence="3">Amidophosphoribosyltransferase</fullName>
    </submittedName>
</protein>
<dbReference type="InterPro" id="IPR051910">
    <property type="entry name" value="ComF/GntX_DNA_util-trans"/>
</dbReference>
<feature type="domain" description="Phosphoribosyltransferase" evidence="2">
    <location>
        <begin position="142"/>
        <end position="230"/>
    </location>
</feature>
<dbReference type="PANTHER" id="PTHR47505">
    <property type="entry name" value="DNA UTILIZATION PROTEIN YHGH"/>
    <property type="match status" value="1"/>
</dbReference>
<evidence type="ECO:0000313" key="3">
    <source>
        <dbReference type="EMBL" id="BDD00436.1"/>
    </source>
</evidence>
<dbReference type="CDD" id="cd06223">
    <property type="entry name" value="PRTases_typeI"/>
    <property type="match status" value="1"/>
</dbReference>
<dbReference type="PANTHER" id="PTHR47505:SF1">
    <property type="entry name" value="DNA UTILIZATION PROTEIN YHGH"/>
    <property type="match status" value="1"/>
</dbReference>
<dbReference type="InterPro" id="IPR029057">
    <property type="entry name" value="PRTase-like"/>
</dbReference>
<sequence length="233" mass="26491">MLKVSRNDMKNLFNGLIQLFFPRYCLCCDRFIPHENMFVCIDCQMDLGKSMVPLEAERARIFGAYPQVQSLDIAYTYLKSAKVQKLIHHLKYYGYPEIGRLMGTRLGGQFQDRGLKVDYIVAVPIHWKKKKQRGYNQSEIIAQGVSAVTAIPIHGQVVKKVKHNTSQTRKNIEQRRKNVRSVFQVNPKLNLNGKSVLLLDDVLTTGATLEAIIILLIEAYPEIKISVAVLAMA</sequence>
<evidence type="ECO:0000256" key="1">
    <source>
        <dbReference type="ARBA" id="ARBA00008007"/>
    </source>
</evidence>
<dbReference type="Proteomes" id="UP001354989">
    <property type="component" value="Chromosome"/>
</dbReference>
<proteinExistence type="inferred from homology"/>
<accession>A0ABM7VHJ5</accession>
<dbReference type="SUPFAM" id="SSF53271">
    <property type="entry name" value="PRTase-like"/>
    <property type="match status" value="1"/>
</dbReference>
<organism evidence="3 4">
    <name type="scientific">Persicobacter psychrovividus</name>
    <dbReference type="NCBI Taxonomy" id="387638"/>
    <lineage>
        <taxon>Bacteria</taxon>
        <taxon>Pseudomonadati</taxon>
        <taxon>Bacteroidota</taxon>
        <taxon>Cytophagia</taxon>
        <taxon>Cytophagales</taxon>
        <taxon>Persicobacteraceae</taxon>
        <taxon>Persicobacter</taxon>
    </lineage>
</organism>
<dbReference type="Gene3D" id="3.40.50.2020">
    <property type="match status" value="1"/>
</dbReference>
<evidence type="ECO:0000259" key="2">
    <source>
        <dbReference type="Pfam" id="PF00156"/>
    </source>
</evidence>
<comment type="similarity">
    <text evidence="1">Belongs to the ComF/GntX family.</text>
</comment>
<gene>
    <name evidence="3" type="ORF">PEPS_27160</name>
</gene>